<keyword evidence="14" id="KW-1185">Reference proteome</keyword>
<evidence type="ECO:0000256" key="9">
    <source>
        <dbReference type="ARBA" id="ARBA00023242"/>
    </source>
</evidence>
<dbReference type="SUPFAM" id="SSF57667">
    <property type="entry name" value="beta-beta-alpha zinc fingers"/>
    <property type="match status" value="1"/>
</dbReference>
<feature type="compositionally biased region" description="Basic and acidic residues" evidence="11">
    <location>
        <begin position="18"/>
        <end position="33"/>
    </location>
</feature>
<dbReference type="FunFam" id="3.30.160.60:FF:000001">
    <property type="entry name" value="Zinc finger protein 1 homolog"/>
    <property type="match status" value="1"/>
</dbReference>
<keyword evidence="8" id="KW-0804">Transcription</keyword>
<dbReference type="PANTHER" id="PTHR23226">
    <property type="entry name" value="ZINC FINGER AND SCAN DOMAIN-CONTAINING"/>
    <property type="match status" value="1"/>
</dbReference>
<comment type="similarity">
    <text evidence="2">Belongs to the krueppel C2H2-type zinc-finger protein family.</text>
</comment>
<dbReference type="AlphaFoldDB" id="A0A8D2NWJ8"/>
<evidence type="ECO:0000256" key="2">
    <source>
        <dbReference type="ARBA" id="ARBA00006991"/>
    </source>
</evidence>
<dbReference type="InterPro" id="IPR013087">
    <property type="entry name" value="Znf_C2H2_type"/>
</dbReference>
<accession>A0A8D2NWJ8</accession>
<dbReference type="InterPro" id="IPR036236">
    <property type="entry name" value="Znf_C2H2_sf"/>
</dbReference>
<comment type="subcellular location">
    <subcellularLocation>
        <location evidence="1">Nucleus</location>
    </subcellularLocation>
</comment>
<evidence type="ECO:0000256" key="8">
    <source>
        <dbReference type="ARBA" id="ARBA00023163"/>
    </source>
</evidence>
<evidence type="ECO:0000256" key="6">
    <source>
        <dbReference type="ARBA" id="ARBA00022833"/>
    </source>
</evidence>
<sequence length="136" mass="15525">MGDPQYKRKSHPLLVHPPPDKELKIESRDDKSPHQNLMEEAVLSGSTAQESNGEEKAQRSHRRRGSKPIPGGSEEERPTLSWEGGQSFSRGSELVHEEWPYECEQCGKSFSWRSTLIRHQNTHAEERPYKCGECGK</sequence>
<evidence type="ECO:0000256" key="11">
    <source>
        <dbReference type="SAM" id="MobiDB-lite"/>
    </source>
</evidence>
<dbReference type="PROSITE" id="PS50157">
    <property type="entry name" value="ZINC_FINGER_C2H2_2"/>
    <property type="match status" value="1"/>
</dbReference>
<dbReference type="GO" id="GO:0000981">
    <property type="term" value="F:DNA-binding transcription factor activity, RNA polymerase II-specific"/>
    <property type="evidence" value="ECO:0007669"/>
    <property type="project" value="TreeGrafter"/>
</dbReference>
<protein>
    <recommendedName>
        <fullName evidence="12">C2H2-type domain-containing protein</fullName>
    </recommendedName>
</protein>
<feature type="region of interest" description="Disordered" evidence="11">
    <location>
        <begin position="1"/>
        <end position="94"/>
    </location>
</feature>
<keyword evidence="3" id="KW-0479">Metal-binding</keyword>
<evidence type="ECO:0000256" key="7">
    <source>
        <dbReference type="ARBA" id="ARBA00023015"/>
    </source>
</evidence>
<dbReference type="PANTHER" id="PTHR23226:SF377">
    <property type="entry name" value="ZINC FINGER AND SCAN DOMAIN-CONTAINING PROTEIN 20"/>
    <property type="match status" value="1"/>
</dbReference>
<evidence type="ECO:0000256" key="1">
    <source>
        <dbReference type="ARBA" id="ARBA00004123"/>
    </source>
</evidence>
<evidence type="ECO:0000313" key="13">
    <source>
        <dbReference type="Ensembl" id="ENSZLMP00000005926.1"/>
    </source>
</evidence>
<dbReference type="Ensembl" id="ENSZLMT00000006105.1">
    <property type="protein sequence ID" value="ENSZLMP00000005926.1"/>
    <property type="gene ID" value="ENSZLMG00000004183.1"/>
</dbReference>
<dbReference type="Proteomes" id="UP000694401">
    <property type="component" value="Unassembled WGS sequence"/>
</dbReference>
<keyword evidence="4" id="KW-0677">Repeat</keyword>
<name>A0A8D2NWJ8_ZOSLA</name>
<keyword evidence="5 10" id="KW-0863">Zinc-finger</keyword>
<dbReference type="Gene3D" id="3.30.160.60">
    <property type="entry name" value="Classic Zinc Finger"/>
    <property type="match status" value="1"/>
</dbReference>
<reference evidence="13" key="2">
    <citation type="submission" date="2025-09" db="UniProtKB">
        <authorList>
            <consortium name="Ensembl"/>
        </authorList>
    </citation>
    <scope>IDENTIFICATION</scope>
</reference>
<proteinExistence type="inferred from homology"/>
<dbReference type="Pfam" id="PF00096">
    <property type="entry name" value="zf-C2H2"/>
    <property type="match status" value="1"/>
</dbReference>
<dbReference type="GO" id="GO:0000978">
    <property type="term" value="F:RNA polymerase II cis-regulatory region sequence-specific DNA binding"/>
    <property type="evidence" value="ECO:0007669"/>
    <property type="project" value="TreeGrafter"/>
</dbReference>
<evidence type="ECO:0000256" key="10">
    <source>
        <dbReference type="PROSITE-ProRule" id="PRU00042"/>
    </source>
</evidence>
<dbReference type="GO" id="GO:0031981">
    <property type="term" value="C:nuclear lumen"/>
    <property type="evidence" value="ECO:0007669"/>
    <property type="project" value="UniProtKB-ARBA"/>
</dbReference>
<keyword evidence="6" id="KW-0862">Zinc</keyword>
<keyword evidence="9" id="KW-0539">Nucleus</keyword>
<evidence type="ECO:0000256" key="3">
    <source>
        <dbReference type="ARBA" id="ARBA00022723"/>
    </source>
</evidence>
<dbReference type="PROSITE" id="PS00028">
    <property type="entry name" value="ZINC_FINGER_C2H2_1"/>
    <property type="match status" value="1"/>
</dbReference>
<evidence type="ECO:0000256" key="5">
    <source>
        <dbReference type="ARBA" id="ARBA00022771"/>
    </source>
</evidence>
<keyword evidence="7" id="KW-0805">Transcription regulation</keyword>
<reference evidence="13" key="1">
    <citation type="submission" date="2025-08" db="UniProtKB">
        <authorList>
            <consortium name="Ensembl"/>
        </authorList>
    </citation>
    <scope>IDENTIFICATION</scope>
</reference>
<dbReference type="GO" id="GO:0008270">
    <property type="term" value="F:zinc ion binding"/>
    <property type="evidence" value="ECO:0007669"/>
    <property type="project" value="UniProtKB-KW"/>
</dbReference>
<evidence type="ECO:0000313" key="14">
    <source>
        <dbReference type="Proteomes" id="UP000694401"/>
    </source>
</evidence>
<dbReference type="SMART" id="SM00355">
    <property type="entry name" value="ZnF_C2H2"/>
    <property type="match status" value="1"/>
</dbReference>
<evidence type="ECO:0000259" key="12">
    <source>
        <dbReference type="PROSITE" id="PS50157"/>
    </source>
</evidence>
<organism evidence="13 14">
    <name type="scientific">Zosterops lateralis melanops</name>
    <dbReference type="NCBI Taxonomy" id="1220523"/>
    <lineage>
        <taxon>Eukaryota</taxon>
        <taxon>Metazoa</taxon>
        <taxon>Chordata</taxon>
        <taxon>Craniata</taxon>
        <taxon>Vertebrata</taxon>
        <taxon>Euteleostomi</taxon>
        <taxon>Archelosauria</taxon>
        <taxon>Archosauria</taxon>
        <taxon>Dinosauria</taxon>
        <taxon>Saurischia</taxon>
        <taxon>Theropoda</taxon>
        <taxon>Coelurosauria</taxon>
        <taxon>Aves</taxon>
        <taxon>Neognathae</taxon>
        <taxon>Neoaves</taxon>
        <taxon>Telluraves</taxon>
        <taxon>Australaves</taxon>
        <taxon>Passeriformes</taxon>
        <taxon>Sylvioidea</taxon>
        <taxon>Zosteropidae</taxon>
        <taxon>Zosterops</taxon>
    </lineage>
</organism>
<evidence type="ECO:0000256" key="4">
    <source>
        <dbReference type="ARBA" id="ARBA00022737"/>
    </source>
</evidence>
<feature type="domain" description="C2H2-type" evidence="12">
    <location>
        <begin position="101"/>
        <end position="128"/>
    </location>
</feature>